<dbReference type="AlphaFoldDB" id="A0A0M0I579"/>
<sequence length="127" mass="14100">MLNATFDAGKHDINNIYTDWLYQTPSDVRLLMAIIYVETMSDEVQCLNQLPTDLNESLEVIRRIKDGASQIGLVCIEELASETETLGKAHCSSYISSLVCLVQSIKESIAIVEAWIDNQHAELVAVA</sequence>
<dbReference type="GO" id="GO:0000160">
    <property type="term" value="P:phosphorelay signal transduction system"/>
    <property type="evidence" value="ECO:0007669"/>
    <property type="project" value="InterPro"/>
</dbReference>
<gene>
    <name evidence="1" type="ORF">AKJ31_02740</name>
</gene>
<name>A0A0M0I579_9VIBR</name>
<dbReference type="PATRIC" id="fig|171383.3.peg.560"/>
<keyword evidence="2" id="KW-1185">Reference proteome</keyword>
<dbReference type="RefSeq" id="WP_053407552.1">
    <property type="nucleotide sequence ID" value="NZ_DAIPHI010000025.1"/>
</dbReference>
<comment type="caution">
    <text evidence="1">The sequence shown here is derived from an EMBL/GenBank/DDBJ whole genome shotgun (WGS) entry which is preliminary data.</text>
</comment>
<dbReference type="OrthoDB" id="9988239at2"/>
<accession>A0A0M0I579</accession>
<evidence type="ECO:0000313" key="2">
    <source>
        <dbReference type="Proteomes" id="UP000037530"/>
    </source>
</evidence>
<proteinExistence type="predicted"/>
<dbReference type="Proteomes" id="UP000037530">
    <property type="component" value="Unassembled WGS sequence"/>
</dbReference>
<reference evidence="2" key="1">
    <citation type="submission" date="2015-08" db="EMBL/GenBank/DDBJ databases">
        <title>Vibrio galatheae sp. nov., a novel member of the Vibrionaceae family isolated from the Solomon Islands.</title>
        <authorList>
            <person name="Giubergia S."/>
            <person name="Machado H."/>
            <person name="Mateiu R.V."/>
            <person name="Gram L."/>
        </authorList>
    </citation>
    <scope>NUCLEOTIDE SEQUENCE [LARGE SCALE GENOMIC DNA]</scope>
    <source>
        <strain evidence="2">DSM 19134</strain>
    </source>
</reference>
<dbReference type="InterPro" id="IPR036641">
    <property type="entry name" value="HPT_dom_sf"/>
</dbReference>
<protein>
    <submittedName>
        <fullName evidence="1">Uncharacterized protein</fullName>
    </submittedName>
</protein>
<dbReference type="SUPFAM" id="SSF47226">
    <property type="entry name" value="Histidine-containing phosphotransfer domain, HPT domain"/>
    <property type="match status" value="1"/>
</dbReference>
<dbReference type="EMBL" id="LHPI01000001">
    <property type="protein sequence ID" value="KOO09292.1"/>
    <property type="molecule type" value="Genomic_DNA"/>
</dbReference>
<evidence type="ECO:0000313" key="1">
    <source>
        <dbReference type="EMBL" id="KOO09292.1"/>
    </source>
</evidence>
<organism evidence="1 2">
    <name type="scientific">Vibrio hepatarius</name>
    <dbReference type="NCBI Taxonomy" id="171383"/>
    <lineage>
        <taxon>Bacteria</taxon>
        <taxon>Pseudomonadati</taxon>
        <taxon>Pseudomonadota</taxon>
        <taxon>Gammaproteobacteria</taxon>
        <taxon>Vibrionales</taxon>
        <taxon>Vibrionaceae</taxon>
        <taxon>Vibrio</taxon>
        <taxon>Vibrio oreintalis group</taxon>
    </lineage>
</organism>